<dbReference type="Proteomes" id="UP001157017">
    <property type="component" value="Unassembled WGS sequence"/>
</dbReference>
<dbReference type="SUPFAM" id="SSF48498">
    <property type="entry name" value="Tetracyclin repressor-like, C-terminal domain"/>
    <property type="match status" value="1"/>
</dbReference>
<keyword evidence="2 4" id="KW-0238">DNA-binding</keyword>
<accession>A0ABQ6JR93</accession>
<dbReference type="PROSITE" id="PS50977">
    <property type="entry name" value="HTH_TETR_2"/>
    <property type="match status" value="1"/>
</dbReference>
<dbReference type="EMBL" id="BSUZ01000001">
    <property type="protein sequence ID" value="GMA89342.1"/>
    <property type="molecule type" value="Genomic_DNA"/>
</dbReference>
<dbReference type="PRINTS" id="PR00455">
    <property type="entry name" value="HTHTETR"/>
</dbReference>
<dbReference type="Gene3D" id="1.10.357.10">
    <property type="entry name" value="Tetracycline Repressor, domain 2"/>
    <property type="match status" value="1"/>
</dbReference>
<evidence type="ECO:0000256" key="1">
    <source>
        <dbReference type="ARBA" id="ARBA00023015"/>
    </source>
</evidence>
<proteinExistence type="predicted"/>
<keyword evidence="1" id="KW-0805">Transcription regulation</keyword>
<dbReference type="InterPro" id="IPR050109">
    <property type="entry name" value="HTH-type_TetR-like_transc_reg"/>
</dbReference>
<evidence type="ECO:0000256" key="5">
    <source>
        <dbReference type="SAM" id="MobiDB-lite"/>
    </source>
</evidence>
<dbReference type="PROSITE" id="PS01081">
    <property type="entry name" value="HTH_TETR_1"/>
    <property type="match status" value="1"/>
</dbReference>
<sequence length="207" mass="22492">MSTVTERHAPGSGRQATSRPRITGEREAEILDAALLLLREVGYDRLTMDALAASAHVSKASLYRRWANKGDLVIDVVVRADHCAPLTVPDTGTLRGDLLAMACDKGGLGDEVPVDLLASLITAMHLDPDLAAAFERSFMAPRVAVNRLLFDRALARGEIRDDVDLDLVLDVLPGVVLHRLFLRREAPTPELMMKVVDTVVLPAVLAK</sequence>
<feature type="DNA-binding region" description="H-T-H motif" evidence="4">
    <location>
        <begin position="47"/>
        <end position="66"/>
    </location>
</feature>
<comment type="caution">
    <text evidence="7">The sequence shown here is derived from an EMBL/GenBank/DDBJ whole genome shotgun (WGS) entry which is preliminary data.</text>
</comment>
<dbReference type="InterPro" id="IPR001647">
    <property type="entry name" value="HTH_TetR"/>
</dbReference>
<dbReference type="InterPro" id="IPR023772">
    <property type="entry name" value="DNA-bd_HTH_TetR-type_CS"/>
</dbReference>
<protein>
    <submittedName>
        <fullName evidence="7">TetR family transcriptional regulator</fullName>
    </submittedName>
</protein>
<evidence type="ECO:0000259" key="6">
    <source>
        <dbReference type="PROSITE" id="PS50977"/>
    </source>
</evidence>
<evidence type="ECO:0000313" key="7">
    <source>
        <dbReference type="EMBL" id="GMA89342.1"/>
    </source>
</evidence>
<dbReference type="InterPro" id="IPR036271">
    <property type="entry name" value="Tet_transcr_reg_TetR-rel_C_sf"/>
</dbReference>
<dbReference type="Gene3D" id="1.10.10.60">
    <property type="entry name" value="Homeodomain-like"/>
    <property type="match status" value="1"/>
</dbReference>
<gene>
    <name evidence="7" type="ORF">GCM10025868_45920</name>
</gene>
<evidence type="ECO:0000256" key="2">
    <source>
        <dbReference type="ARBA" id="ARBA00023125"/>
    </source>
</evidence>
<organism evidence="7 8">
    <name type="scientific">Angustibacter aerolatus</name>
    <dbReference type="NCBI Taxonomy" id="1162965"/>
    <lineage>
        <taxon>Bacteria</taxon>
        <taxon>Bacillati</taxon>
        <taxon>Actinomycetota</taxon>
        <taxon>Actinomycetes</taxon>
        <taxon>Kineosporiales</taxon>
        <taxon>Kineosporiaceae</taxon>
    </lineage>
</organism>
<dbReference type="PANTHER" id="PTHR30055:SF148">
    <property type="entry name" value="TETR-FAMILY TRANSCRIPTIONAL REGULATOR"/>
    <property type="match status" value="1"/>
</dbReference>
<dbReference type="Pfam" id="PF00440">
    <property type="entry name" value="TetR_N"/>
    <property type="match status" value="1"/>
</dbReference>
<evidence type="ECO:0000256" key="4">
    <source>
        <dbReference type="PROSITE-ProRule" id="PRU00335"/>
    </source>
</evidence>
<reference evidence="8" key="1">
    <citation type="journal article" date="2019" name="Int. J. Syst. Evol. Microbiol.">
        <title>The Global Catalogue of Microorganisms (GCM) 10K type strain sequencing project: providing services to taxonomists for standard genome sequencing and annotation.</title>
        <authorList>
            <consortium name="The Broad Institute Genomics Platform"/>
            <consortium name="The Broad Institute Genome Sequencing Center for Infectious Disease"/>
            <person name="Wu L."/>
            <person name="Ma J."/>
        </authorList>
    </citation>
    <scope>NUCLEOTIDE SEQUENCE [LARGE SCALE GENOMIC DNA]</scope>
    <source>
        <strain evidence="8">NBRC 108730</strain>
    </source>
</reference>
<feature type="region of interest" description="Disordered" evidence="5">
    <location>
        <begin position="1"/>
        <end position="23"/>
    </location>
</feature>
<dbReference type="PANTHER" id="PTHR30055">
    <property type="entry name" value="HTH-TYPE TRANSCRIPTIONAL REGULATOR RUTR"/>
    <property type="match status" value="1"/>
</dbReference>
<feature type="domain" description="HTH tetR-type" evidence="6">
    <location>
        <begin position="24"/>
        <end position="84"/>
    </location>
</feature>
<keyword evidence="3" id="KW-0804">Transcription</keyword>
<evidence type="ECO:0000313" key="8">
    <source>
        <dbReference type="Proteomes" id="UP001157017"/>
    </source>
</evidence>
<dbReference type="InterPro" id="IPR011075">
    <property type="entry name" value="TetR_C"/>
</dbReference>
<name>A0ABQ6JR93_9ACTN</name>
<keyword evidence="8" id="KW-1185">Reference proteome</keyword>
<dbReference type="SUPFAM" id="SSF46689">
    <property type="entry name" value="Homeodomain-like"/>
    <property type="match status" value="1"/>
</dbReference>
<dbReference type="Pfam" id="PF16859">
    <property type="entry name" value="TetR_C_11"/>
    <property type="match status" value="1"/>
</dbReference>
<evidence type="ECO:0000256" key="3">
    <source>
        <dbReference type="ARBA" id="ARBA00023163"/>
    </source>
</evidence>
<dbReference type="InterPro" id="IPR009057">
    <property type="entry name" value="Homeodomain-like_sf"/>
</dbReference>